<dbReference type="InterPro" id="IPR050158">
    <property type="entry name" value="Ubiquitin_ubiquitin-like"/>
</dbReference>
<dbReference type="Gene3D" id="3.10.20.90">
    <property type="entry name" value="Phosphatidylinositol 3-kinase Catalytic Subunit, Chain A, domain 1"/>
    <property type="match status" value="1"/>
</dbReference>
<dbReference type="InterPro" id="IPR019954">
    <property type="entry name" value="Ubiquitin_CS"/>
</dbReference>
<dbReference type="PROSITE" id="PS00518">
    <property type="entry name" value="ZF_RING_1"/>
    <property type="match status" value="1"/>
</dbReference>
<evidence type="ECO:0000259" key="5">
    <source>
        <dbReference type="PROSITE" id="PS50053"/>
    </source>
</evidence>
<dbReference type="InterPro" id="IPR017907">
    <property type="entry name" value="Znf_RING_CS"/>
</dbReference>
<feature type="domain" description="RING-type" evidence="6">
    <location>
        <begin position="559"/>
        <end position="591"/>
    </location>
</feature>
<dbReference type="AlphaFoldDB" id="A0A9P3GCD7"/>
<dbReference type="SMART" id="SM00213">
    <property type="entry name" value="UBQ"/>
    <property type="match status" value="1"/>
</dbReference>
<accession>A0A9P3GCD7</accession>
<name>A0A9P3GCD7_9APHY</name>
<evidence type="ECO:0000259" key="6">
    <source>
        <dbReference type="PROSITE" id="PS50089"/>
    </source>
</evidence>
<keyword evidence="3" id="KW-0862">Zinc</keyword>
<comment type="caution">
    <text evidence="7">The sequence shown here is derived from an EMBL/GenBank/DDBJ whole genome shotgun (WGS) entry which is preliminary data.</text>
</comment>
<gene>
    <name evidence="7" type="ORF">PsYK624_096870</name>
</gene>
<dbReference type="PROSITE" id="PS50053">
    <property type="entry name" value="UBIQUITIN_2"/>
    <property type="match status" value="1"/>
</dbReference>
<reference evidence="7 8" key="1">
    <citation type="submission" date="2021-08" db="EMBL/GenBank/DDBJ databases">
        <title>Draft Genome Sequence of Phanerochaete sordida strain YK-624.</title>
        <authorList>
            <person name="Mori T."/>
            <person name="Dohra H."/>
            <person name="Suzuki T."/>
            <person name="Kawagishi H."/>
            <person name="Hirai H."/>
        </authorList>
    </citation>
    <scope>NUCLEOTIDE SEQUENCE [LARGE SCALE GENOMIC DNA]</scope>
    <source>
        <strain evidence="7 8">YK-624</strain>
    </source>
</reference>
<dbReference type="PROSITE" id="PS00299">
    <property type="entry name" value="UBIQUITIN_1"/>
    <property type="match status" value="1"/>
</dbReference>
<dbReference type="OrthoDB" id="2794817at2759"/>
<evidence type="ECO:0000256" key="1">
    <source>
        <dbReference type="ARBA" id="ARBA00022723"/>
    </source>
</evidence>
<protein>
    <submittedName>
        <fullName evidence="7">Ubiquitin-domain-containing protein</fullName>
    </submittedName>
</protein>
<feature type="domain" description="Ubiquitin-like" evidence="5">
    <location>
        <begin position="367"/>
        <end position="442"/>
    </location>
</feature>
<evidence type="ECO:0000313" key="8">
    <source>
        <dbReference type="Proteomes" id="UP000703269"/>
    </source>
</evidence>
<organism evidence="7 8">
    <name type="scientific">Phanerochaete sordida</name>
    <dbReference type="NCBI Taxonomy" id="48140"/>
    <lineage>
        <taxon>Eukaryota</taxon>
        <taxon>Fungi</taxon>
        <taxon>Dikarya</taxon>
        <taxon>Basidiomycota</taxon>
        <taxon>Agaricomycotina</taxon>
        <taxon>Agaricomycetes</taxon>
        <taxon>Polyporales</taxon>
        <taxon>Phanerochaetaceae</taxon>
        <taxon>Phanerochaete</taxon>
    </lineage>
</organism>
<keyword evidence="2 4" id="KW-0863">Zinc-finger</keyword>
<evidence type="ECO:0000256" key="3">
    <source>
        <dbReference type="ARBA" id="ARBA00022833"/>
    </source>
</evidence>
<dbReference type="Proteomes" id="UP000703269">
    <property type="component" value="Unassembled WGS sequence"/>
</dbReference>
<evidence type="ECO:0000313" key="7">
    <source>
        <dbReference type="EMBL" id="GJE93528.1"/>
    </source>
</evidence>
<dbReference type="SUPFAM" id="SSF54236">
    <property type="entry name" value="Ubiquitin-like"/>
    <property type="match status" value="1"/>
</dbReference>
<dbReference type="PANTHER" id="PTHR10666">
    <property type="entry name" value="UBIQUITIN"/>
    <property type="match status" value="1"/>
</dbReference>
<dbReference type="InterPro" id="IPR029071">
    <property type="entry name" value="Ubiquitin-like_domsf"/>
</dbReference>
<evidence type="ECO:0000256" key="2">
    <source>
        <dbReference type="ARBA" id="ARBA00022771"/>
    </source>
</evidence>
<keyword evidence="8" id="KW-1185">Reference proteome</keyword>
<evidence type="ECO:0000256" key="4">
    <source>
        <dbReference type="PROSITE-ProRule" id="PRU00175"/>
    </source>
</evidence>
<dbReference type="Pfam" id="PF00240">
    <property type="entry name" value="ubiquitin"/>
    <property type="match status" value="1"/>
</dbReference>
<dbReference type="InterPro" id="IPR000626">
    <property type="entry name" value="Ubiquitin-like_dom"/>
</dbReference>
<sequence length="656" mass="69726">MFVPPTQWSRSARKVKVIVDTSNEIGKPSRLELSDVPMPVSFEYLVAQMRRNGYPEPTSFATRTRVTLTVGKGPSSFDPDTLSGNINADEPLCRYYHHHLRDTIKLPANETRNRTSSDLSPGLSCARIGTTNVEVGGVTMAFMRTLRVPDDGKAYSLPAGIGKFPLHNAADFASRLPPAIARKGGVVMAMHQCEALWIGFLGAASHASYAVKVSAGGVNAITGAPRDASSEGRQDYLAVNYAGGGAQTWLDGFSTERGVVRQFVAVPTGQGLTVEAQITGKEDIGGLQIDVFPTYEAPSSFFGRGNIRLDRNLSALGQGLAVGSSITCIDIDGPSCLKAGMPALSRAGSVLHLSAVGEAFVCNDQATHIYAKTLTGKTVSLCASMMTTVHDVKTMIQDKEGIPPDQQRLIFAGEQLQDGRHLFEYNIFPGAVLHLVLRLRGGGDAFMGRGAGFAAGGKISQKIIRDRLPAAAYNFDAGSRLHITVLSPAVLAQLTGEPALPTPISVQSYLAAGIPWFDLYDEGLPSANNVSAAHPLASVKSLQQLLAERRDANPARYRCCYCTTTASFQLLPCGHTLCQDCADGLSPRECPKGCRLVTGRKMLVSEALAESEAGWDCPAAGTPDERIVVLKRCAGKGIVGTFLNAGDRVAGLSSDA</sequence>
<dbReference type="InterPro" id="IPR001841">
    <property type="entry name" value="Znf_RING"/>
</dbReference>
<dbReference type="GO" id="GO:0008270">
    <property type="term" value="F:zinc ion binding"/>
    <property type="evidence" value="ECO:0007669"/>
    <property type="project" value="UniProtKB-KW"/>
</dbReference>
<dbReference type="PROSITE" id="PS50089">
    <property type="entry name" value="ZF_RING_2"/>
    <property type="match status" value="1"/>
</dbReference>
<dbReference type="FunFam" id="3.10.20.90:FF:000379">
    <property type="entry name" value="Ubiquitin/ribosomal protein CEP52"/>
    <property type="match status" value="1"/>
</dbReference>
<dbReference type="PRINTS" id="PR00348">
    <property type="entry name" value="UBIQUITIN"/>
</dbReference>
<keyword evidence="1" id="KW-0479">Metal-binding</keyword>
<dbReference type="EMBL" id="BPQB01000033">
    <property type="protein sequence ID" value="GJE93528.1"/>
    <property type="molecule type" value="Genomic_DNA"/>
</dbReference>
<proteinExistence type="predicted"/>
<dbReference type="InterPro" id="IPR019956">
    <property type="entry name" value="Ubiquitin_dom"/>
</dbReference>